<keyword evidence="2" id="KW-0255">Endonuclease</keyword>
<dbReference type="EMBL" id="NTFH01000004">
    <property type="protein sequence ID" value="PHQ16540.1"/>
    <property type="molecule type" value="Genomic_DNA"/>
</dbReference>
<proteinExistence type="predicted"/>
<gene>
    <name evidence="2" type="ORF">CLH61_03915</name>
</gene>
<feature type="domain" description="GmrSD restriction endonucleases C-terminal" evidence="1">
    <location>
        <begin position="133"/>
        <end position="223"/>
    </location>
</feature>
<dbReference type="AlphaFoldDB" id="A0A2G1UQ37"/>
<protein>
    <submittedName>
        <fullName evidence="2">HNH endonuclease</fullName>
    </submittedName>
</protein>
<dbReference type="Pfam" id="PF07510">
    <property type="entry name" value="GmrSD_C"/>
    <property type="match status" value="1"/>
</dbReference>
<dbReference type="InterPro" id="IPR011089">
    <property type="entry name" value="GmrSD_C"/>
</dbReference>
<accession>A0A2G1UQ37</accession>
<evidence type="ECO:0000313" key="3">
    <source>
        <dbReference type="Proteomes" id="UP000231409"/>
    </source>
</evidence>
<comment type="caution">
    <text evidence="2">The sequence shown here is derived from an EMBL/GenBank/DDBJ whole genome shotgun (WGS) entry which is preliminary data.</text>
</comment>
<keyword evidence="2" id="KW-0378">Hydrolase</keyword>
<dbReference type="PANTHER" id="PTHR24094">
    <property type="entry name" value="SECRETED PROTEIN"/>
    <property type="match status" value="1"/>
</dbReference>
<evidence type="ECO:0000259" key="1">
    <source>
        <dbReference type="Pfam" id="PF07510"/>
    </source>
</evidence>
<dbReference type="Proteomes" id="UP000231409">
    <property type="component" value="Unassembled WGS sequence"/>
</dbReference>
<sequence>MLFSLGPALPAVAAVRQTSSGICHPPESRYYDGLRSYTPHPTLQECLNSGGRLPANYQPVQTPAANAADDGNAGYQRSEFGSGWADEDGNCRDSRQEALVAQSTGPVRFKGQGAECQVSAGRWISPFTGNVIHDPSAIDIDHVVPLKWAWNRGASNWSREQRIRFANDPVNLLSVEASLNRQKGAKGPDEWLPPAGQCQYIARFLRVARTYGLTLADAETQAYQQIKQSACRLSRSEQQAATDH</sequence>
<dbReference type="GO" id="GO:0004519">
    <property type="term" value="F:endonuclease activity"/>
    <property type="evidence" value="ECO:0007669"/>
    <property type="project" value="UniProtKB-KW"/>
</dbReference>
<reference evidence="2 3" key="1">
    <citation type="submission" date="2017-09" db="EMBL/GenBank/DDBJ databases">
        <title>The draft genome sequences of Marinobacter sp. PWS21.</title>
        <authorList>
            <person name="Cao J."/>
        </authorList>
    </citation>
    <scope>NUCLEOTIDE SEQUENCE [LARGE SCALE GENOMIC DNA]</scope>
    <source>
        <strain evidence="2 3">PWS21</strain>
    </source>
</reference>
<dbReference type="PANTHER" id="PTHR24094:SF15">
    <property type="entry name" value="AMP-DEPENDENT SYNTHETASE_LIGASE DOMAIN-CONTAINING PROTEIN-RELATED"/>
    <property type="match status" value="1"/>
</dbReference>
<keyword evidence="3" id="KW-1185">Reference proteome</keyword>
<name>A0A2G1UQ37_9GAMM</name>
<keyword evidence="2" id="KW-0540">Nuclease</keyword>
<organism evidence="2 3">
    <name type="scientific">Marinobacter profundi</name>
    <dbReference type="NCBI Taxonomy" id="2666256"/>
    <lineage>
        <taxon>Bacteria</taxon>
        <taxon>Pseudomonadati</taxon>
        <taxon>Pseudomonadota</taxon>
        <taxon>Gammaproteobacteria</taxon>
        <taxon>Pseudomonadales</taxon>
        <taxon>Marinobacteraceae</taxon>
        <taxon>Marinobacter</taxon>
    </lineage>
</organism>
<evidence type="ECO:0000313" key="2">
    <source>
        <dbReference type="EMBL" id="PHQ16540.1"/>
    </source>
</evidence>